<evidence type="ECO:0000313" key="2">
    <source>
        <dbReference type="EMBL" id="EHL30504.1"/>
    </source>
</evidence>
<dbReference type="HOGENOM" id="CLU_2770786_0_0_6"/>
<feature type="transmembrane region" description="Helical" evidence="1">
    <location>
        <begin position="17"/>
        <end position="34"/>
    </location>
</feature>
<sequence>MISKVDWTKIAWTMLRFSFKLVLITLQIVIEIGFDSNQKRTHPFGKIEARSREENGHISPGAFSRIMND</sequence>
<keyword evidence="1" id="KW-1133">Transmembrane helix</keyword>
<name>G9EQA9_9GAMM</name>
<protein>
    <submittedName>
        <fullName evidence="2">Uncharacterized protein</fullName>
    </submittedName>
</protein>
<keyword evidence="1" id="KW-0812">Transmembrane</keyword>
<dbReference type="Proteomes" id="UP000002770">
    <property type="component" value="Unassembled WGS sequence"/>
</dbReference>
<organism evidence="2 3">
    <name type="scientific">Legionella drancourtii LLAP12</name>
    <dbReference type="NCBI Taxonomy" id="658187"/>
    <lineage>
        <taxon>Bacteria</taxon>
        <taxon>Pseudomonadati</taxon>
        <taxon>Pseudomonadota</taxon>
        <taxon>Gammaproteobacteria</taxon>
        <taxon>Legionellales</taxon>
        <taxon>Legionellaceae</taxon>
        <taxon>Legionella</taxon>
    </lineage>
</organism>
<proteinExistence type="predicted"/>
<gene>
    <name evidence="2" type="ORF">LDG_7456</name>
</gene>
<keyword evidence="3" id="KW-1185">Reference proteome</keyword>
<dbReference type="STRING" id="658187.LDG_7456"/>
<evidence type="ECO:0000313" key="3">
    <source>
        <dbReference type="Proteomes" id="UP000002770"/>
    </source>
</evidence>
<keyword evidence="1" id="KW-0472">Membrane</keyword>
<dbReference type="RefSeq" id="WP_006871364.1">
    <property type="nucleotide sequence ID" value="NZ_JH413829.1"/>
</dbReference>
<reference evidence="2 3" key="1">
    <citation type="journal article" date="2011" name="BMC Genomics">
        <title>Insight into cross-talk between intra-amoebal pathogens.</title>
        <authorList>
            <person name="Gimenez G."/>
            <person name="Bertelli C."/>
            <person name="Moliner C."/>
            <person name="Robert C."/>
            <person name="Raoult D."/>
            <person name="Fournier P.E."/>
            <person name="Greub G."/>
        </authorList>
    </citation>
    <scope>NUCLEOTIDE SEQUENCE [LARGE SCALE GENOMIC DNA]</scope>
    <source>
        <strain evidence="2 3">LLAP12</strain>
    </source>
</reference>
<dbReference type="AlphaFoldDB" id="G9EQA9"/>
<dbReference type="EMBL" id="JH413829">
    <property type="protein sequence ID" value="EHL30504.1"/>
    <property type="molecule type" value="Genomic_DNA"/>
</dbReference>
<dbReference type="InParanoid" id="G9EQA9"/>
<accession>G9EQA9</accession>
<evidence type="ECO:0000256" key="1">
    <source>
        <dbReference type="SAM" id="Phobius"/>
    </source>
</evidence>